<sequence length="160" mass="17878">MSSENKLTASQEDYLEAIYHIAADKMAARAKDIAEYLAVRASSVTGALRTLRAMGLVNYAPYDLITLTEEGHTAAEDIVRRHTALQQFLVNVLGVDEREADEAACKMEHSVPKAIVERLVKYAEYVEKCPKGGISWASGFGYYCRNECTEEDCHNCQHEK</sequence>
<feature type="domain" description="HTH dtxR-type" evidence="7">
    <location>
        <begin position="7"/>
        <end position="68"/>
    </location>
</feature>
<dbReference type="InterPro" id="IPR001367">
    <property type="entry name" value="Fe_dep_repressor"/>
</dbReference>
<dbReference type="InterPro" id="IPR036388">
    <property type="entry name" value="WH-like_DNA-bd_sf"/>
</dbReference>
<dbReference type="PANTHER" id="PTHR33238:SF7">
    <property type="entry name" value="IRON-DEPENDENT TRANSCRIPTIONAL REGULATOR"/>
    <property type="match status" value="1"/>
</dbReference>
<dbReference type="SUPFAM" id="SSF47979">
    <property type="entry name" value="Iron-dependent repressor protein, dimerization domain"/>
    <property type="match status" value="1"/>
</dbReference>
<proteinExistence type="inferred from homology"/>
<dbReference type="InterPro" id="IPR036421">
    <property type="entry name" value="Fe_dep_repressor_sf"/>
</dbReference>
<comment type="function">
    <text evidence="6">In the presence of manganese, represses expression of mntH and mntS. Up-regulates expression of mntP.</text>
</comment>
<name>A0A3S3RD78_9BACT</name>
<dbReference type="SMART" id="SM00529">
    <property type="entry name" value="HTH_DTXR"/>
    <property type="match status" value="1"/>
</dbReference>
<evidence type="ECO:0000256" key="3">
    <source>
        <dbReference type="ARBA" id="ARBA00023015"/>
    </source>
</evidence>
<dbReference type="GO" id="GO:0046983">
    <property type="term" value="F:protein dimerization activity"/>
    <property type="evidence" value="ECO:0007669"/>
    <property type="project" value="InterPro"/>
</dbReference>
<dbReference type="GO" id="GO:0003700">
    <property type="term" value="F:DNA-binding transcription factor activity"/>
    <property type="evidence" value="ECO:0007669"/>
    <property type="project" value="InterPro"/>
</dbReference>
<dbReference type="GO" id="GO:0003677">
    <property type="term" value="F:DNA binding"/>
    <property type="evidence" value="ECO:0007669"/>
    <property type="project" value="UniProtKB-KW"/>
</dbReference>
<dbReference type="Proteomes" id="UP000287615">
    <property type="component" value="Unassembled WGS sequence"/>
</dbReference>
<dbReference type="InterPro" id="IPR022687">
    <property type="entry name" value="HTH_DTXR"/>
</dbReference>
<evidence type="ECO:0000313" key="8">
    <source>
        <dbReference type="EMBL" id="RWX50083.1"/>
    </source>
</evidence>
<dbReference type="Pfam" id="PF01325">
    <property type="entry name" value="Fe_dep_repress"/>
    <property type="match status" value="1"/>
</dbReference>
<evidence type="ECO:0000256" key="6">
    <source>
        <dbReference type="ARBA" id="ARBA00025185"/>
    </source>
</evidence>
<dbReference type="EMBL" id="MTKR01000149">
    <property type="protein sequence ID" value="RWX50083.1"/>
    <property type="molecule type" value="Genomic_DNA"/>
</dbReference>
<evidence type="ECO:0000313" key="9">
    <source>
        <dbReference type="Proteomes" id="UP000287615"/>
    </source>
</evidence>
<dbReference type="Gene3D" id="1.10.60.10">
    <property type="entry name" value="Iron dependent repressor, metal binding and dimerisation domain"/>
    <property type="match status" value="1"/>
</dbReference>
<dbReference type="SUPFAM" id="SSF46785">
    <property type="entry name" value="Winged helix' DNA-binding domain"/>
    <property type="match status" value="1"/>
</dbReference>
<organism evidence="8 9">
    <name type="scientific">Candidatus Electrothrix marina</name>
    <dbReference type="NCBI Taxonomy" id="1859130"/>
    <lineage>
        <taxon>Bacteria</taxon>
        <taxon>Pseudomonadati</taxon>
        <taxon>Thermodesulfobacteriota</taxon>
        <taxon>Desulfobulbia</taxon>
        <taxon>Desulfobulbales</taxon>
        <taxon>Desulfobulbaceae</taxon>
        <taxon>Candidatus Electrothrix</taxon>
    </lineage>
</organism>
<dbReference type="PANTHER" id="PTHR33238">
    <property type="entry name" value="IRON (METAL) DEPENDENT REPRESSOR, DTXR FAMILY"/>
    <property type="match status" value="1"/>
</dbReference>
<evidence type="ECO:0000256" key="5">
    <source>
        <dbReference type="ARBA" id="ARBA00023163"/>
    </source>
</evidence>
<keyword evidence="4" id="KW-0238">DNA-binding</keyword>
<dbReference type="InterPro" id="IPR022689">
    <property type="entry name" value="Iron_dep_repressor"/>
</dbReference>
<evidence type="ECO:0000256" key="2">
    <source>
        <dbReference type="ARBA" id="ARBA00022386"/>
    </source>
</evidence>
<dbReference type="Gene3D" id="1.10.10.10">
    <property type="entry name" value="Winged helix-like DNA-binding domain superfamily/Winged helix DNA-binding domain"/>
    <property type="match status" value="1"/>
</dbReference>
<dbReference type="Pfam" id="PF02742">
    <property type="entry name" value="Fe_dep_repr_C"/>
    <property type="match status" value="1"/>
</dbReference>
<dbReference type="PROSITE" id="PS50944">
    <property type="entry name" value="HTH_DTXR"/>
    <property type="match status" value="1"/>
</dbReference>
<comment type="caution">
    <text evidence="8">The sequence shown here is derived from an EMBL/GenBank/DDBJ whole genome shotgun (WGS) entry which is preliminary data.</text>
</comment>
<dbReference type="AlphaFoldDB" id="A0A3S3RD78"/>
<dbReference type="InterPro" id="IPR050536">
    <property type="entry name" value="DtxR_MntR_Metal-Reg"/>
</dbReference>
<accession>A0A3S3RD78</accession>
<keyword evidence="3" id="KW-0805">Transcription regulation</keyword>
<evidence type="ECO:0000256" key="1">
    <source>
        <dbReference type="ARBA" id="ARBA00007871"/>
    </source>
</evidence>
<reference evidence="8 9" key="1">
    <citation type="submission" date="2017-01" db="EMBL/GenBank/DDBJ databases">
        <title>The cable genome- insights into the physiology and evolution of filamentous bacteria capable of sulfide oxidation via long distance electron transfer.</title>
        <authorList>
            <person name="Schreiber L."/>
            <person name="Bjerg J.T."/>
            <person name="Boggild A."/>
            <person name="Van De Vossenberg J."/>
            <person name="Meysman F."/>
            <person name="Nielsen L.P."/>
            <person name="Schramm A."/>
            <person name="Kjeldsen K.U."/>
        </authorList>
    </citation>
    <scope>NUCLEOTIDE SEQUENCE [LARGE SCALE GENOMIC DNA]</scope>
    <source>
        <strain evidence="8">A3</strain>
    </source>
</reference>
<evidence type="ECO:0000259" key="7">
    <source>
        <dbReference type="PROSITE" id="PS50944"/>
    </source>
</evidence>
<keyword evidence="5" id="KW-0804">Transcription</keyword>
<dbReference type="InterPro" id="IPR036390">
    <property type="entry name" value="WH_DNA-bd_sf"/>
</dbReference>
<protein>
    <recommendedName>
        <fullName evidence="2">Transcriptional regulator MntR</fullName>
    </recommendedName>
</protein>
<evidence type="ECO:0000256" key="4">
    <source>
        <dbReference type="ARBA" id="ARBA00023125"/>
    </source>
</evidence>
<comment type="similarity">
    <text evidence="1">Belongs to the DtxR/MntR family.</text>
</comment>
<dbReference type="GO" id="GO:0046914">
    <property type="term" value="F:transition metal ion binding"/>
    <property type="evidence" value="ECO:0007669"/>
    <property type="project" value="InterPro"/>
</dbReference>
<gene>
    <name evidence="8" type="ORF">VU00_11492</name>
</gene>